<keyword evidence="19" id="KW-1185">Reference proteome</keyword>
<dbReference type="OrthoDB" id="296065at2759"/>
<evidence type="ECO:0000259" key="17">
    <source>
        <dbReference type="Pfam" id="PF25904"/>
    </source>
</evidence>
<dbReference type="Gene3D" id="3.40.50.150">
    <property type="entry name" value="Vaccinia Virus protein VP39"/>
    <property type="match status" value="1"/>
</dbReference>
<keyword evidence="2" id="KW-0963">Cytoplasm</keyword>
<comment type="function">
    <text evidence="10">Catalytic subunit of the TRMT11-TRM112 methyltransferase complex, that specifically mediates the S-adenosyl-L-methionine-dependent N(2)-methylation of guanosine nucleotide at position 10 (m2G10) in tRNAs. This is one of the major tRNA (guanine-N(2))-methyltransferases.</text>
</comment>
<dbReference type="PROSITE" id="PS00092">
    <property type="entry name" value="N6_MTASE"/>
    <property type="match status" value="1"/>
</dbReference>
<dbReference type="InterPro" id="IPR016691">
    <property type="entry name" value="TRMT11"/>
</dbReference>
<protein>
    <recommendedName>
        <fullName evidence="13">tRNA (guanine(10)-N(2))-methyltransferase TRMT11</fullName>
        <ecNumber evidence="12">2.1.1.214</ecNumber>
    </recommendedName>
    <alternativeName>
        <fullName evidence="14">tRNA methyltransferase 11 homolog</fullName>
    </alternativeName>
</protein>
<evidence type="ECO:0000256" key="8">
    <source>
        <dbReference type="ARBA" id="ARBA00022884"/>
    </source>
</evidence>
<evidence type="ECO:0000313" key="19">
    <source>
        <dbReference type="Proteomes" id="UP000295192"/>
    </source>
</evidence>
<gene>
    <name evidence="18" type="ORF">AWZ03_002255</name>
</gene>
<dbReference type="GO" id="GO:0000049">
    <property type="term" value="F:tRNA binding"/>
    <property type="evidence" value="ECO:0007669"/>
    <property type="project" value="UniProtKB-UniRule"/>
</dbReference>
<dbReference type="GO" id="GO:0005737">
    <property type="term" value="C:cytoplasm"/>
    <property type="evidence" value="ECO:0007669"/>
    <property type="project" value="UniProtKB-SubCell"/>
</dbReference>
<dbReference type="GO" id="GO:0032259">
    <property type="term" value="P:methylation"/>
    <property type="evidence" value="ECO:0007669"/>
    <property type="project" value="UniProtKB-UniRule"/>
</dbReference>
<dbReference type="STRING" id="7232.A0A484BTQ1"/>
<comment type="similarity">
    <text evidence="15">Belongs to the class I-like SAM-binding methyltransferase superfamily. TRM11 methyltransferase family.</text>
</comment>
<proteinExistence type="inferred from homology"/>
<dbReference type="KEGG" id="dnv:108659831"/>
<evidence type="ECO:0000256" key="12">
    <source>
        <dbReference type="ARBA" id="ARBA00066937"/>
    </source>
</evidence>
<evidence type="ECO:0000256" key="13">
    <source>
        <dbReference type="ARBA" id="ARBA00067484"/>
    </source>
</evidence>
<keyword evidence="3 15" id="KW-0820">tRNA-binding</keyword>
<accession>A0A484BTQ1</accession>
<feature type="domain" description="Ribosomal RNA large subunit methyltransferase K/L-like methyltransferase" evidence="16">
    <location>
        <begin position="189"/>
        <end position="318"/>
    </location>
</feature>
<dbReference type="SUPFAM" id="SSF53335">
    <property type="entry name" value="S-adenosyl-L-methionine-dependent methyltransferases"/>
    <property type="match status" value="1"/>
</dbReference>
<dbReference type="InterPro" id="IPR029063">
    <property type="entry name" value="SAM-dependent_MTases_sf"/>
</dbReference>
<dbReference type="InterPro" id="IPR000241">
    <property type="entry name" value="RlmKL-like_Mtase"/>
</dbReference>
<dbReference type="EMBL" id="LSRL02000009">
    <property type="protein sequence ID" value="TDG51460.1"/>
    <property type="molecule type" value="Genomic_DNA"/>
</dbReference>
<comment type="caution">
    <text evidence="18">The sequence shown here is derived from an EMBL/GenBank/DDBJ whole genome shotgun (WGS) entry which is preliminary data.</text>
</comment>
<dbReference type="OMA" id="AFNKWSR"/>
<dbReference type="PANTHER" id="PTHR13370:SF3">
    <property type="entry name" value="TRNA (GUANINE(10)-N2)-METHYLTRANSFERASE HOMOLOG"/>
    <property type="match status" value="1"/>
</dbReference>
<evidence type="ECO:0000256" key="6">
    <source>
        <dbReference type="ARBA" id="ARBA00022691"/>
    </source>
</evidence>
<organism evidence="18 19">
    <name type="scientific">Drosophila navojoa</name>
    <name type="common">Fruit fly</name>
    <dbReference type="NCBI Taxonomy" id="7232"/>
    <lineage>
        <taxon>Eukaryota</taxon>
        <taxon>Metazoa</taxon>
        <taxon>Ecdysozoa</taxon>
        <taxon>Arthropoda</taxon>
        <taxon>Hexapoda</taxon>
        <taxon>Insecta</taxon>
        <taxon>Pterygota</taxon>
        <taxon>Neoptera</taxon>
        <taxon>Endopterygota</taxon>
        <taxon>Diptera</taxon>
        <taxon>Brachycera</taxon>
        <taxon>Muscomorpha</taxon>
        <taxon>Ephydroidea</taxon>
        <taxon>Drosophilidae</taxon>
        <taxon>Drosophila</taxon>
    </lineage>
</organism>
<dbReference type="AlphaFoldDB" id="A0A484BTQ1"/>
<keyword evidence="7 15" id="KW-0819">tRNA processing</keyword>
<evidence type="ECO:0000256" key="14">
    <source>
        <dbReference type="ARBA" id="ARBA00075308"/>
    </source>
</evidence>
<evidence type="ECO:0000256" key="3">
    <source>
        <dbReference type="ARBA" id="ARBA00022555"/>
    </source>
</evidence>
<dbReference type="EC" id="2.1.1.214" evidence="12"/>
<sequence length="493" mass="57424">MTKLWKKYILWFAQEHVDFRVAEFESIVKLFSLQFRNLSEHRLKPFWLVEFPNDETAHQYASRSIALRSIIELYSHAHTFPEFHKQLQNHVHSHQGALKEFFKATSFKITVETYNKHFSQREKVEKIETMDYLPIEGAVNLKNPQVEWWYLEFWGLDPTAVPAEPEDILFGRMLVHGQRHLIKQLSLKQRKFIGNTSMDAQLSLLMANQALVRDGDLVFDPFVGTGSLLVSAAKFGGYVLGADIDFMMVHARCRPSRISQKVREKDESIRANLQQYGCADRYMDVLVADFSNPLWHRRITFDSIITDPPYGIREATEKVETKVNPKDNTRTADMAHYPSTSHYALHHLYADLLEFGAKHLKLGGRLVCWLPFHREDYNESIIPQHTHLRLVANSEQPLAGNAARRLLTYEKHIEYIKEDALNENSNDTQLTTAASQNFRERYFNTNGEIESRQERRMRKAALREQGRLEMEMRGKLPSDGRAKKCDLNKARFN</sequence>
<evidence type="ECO:0000256" key="10">
    <source>
        <dbReference type="ARBA" id="ARBA00056270"/>
    </source>
</evidence>
<evidence type="ECO:0000256" key="11">
    <source>
        <dbReference type="ARBA" id="ARBA00065434"/>
    </source>
</evidence>
<dbReference type="FunFam" id="3.40.50.150:FF:000468">
    <property type="entry name" value="SD03208p"/>
    <property type="match status" value="1"/>
</dbReference>
<dbReference type="GO" id="GO:0043527">
    <property type="term" value="C:tRNA methyltransferase complex"/>
    <property type="evidence" value="ECO:0007669"/>
    <property type="project" value="UniProtKB-ARBA"/>
</dbReference>
<evidence type="ECO:0000256" key="5">
    <source>
        <dbReference type="ARBA" id="ARBA00022679"/>
    </source>
</evidence>
<keyword evidence="6 15" id="KW-0949">S-adenosyl-L-methionine</keyword>
<dbReference type="InterPro" id="IPR059073">
    <property type="entry name" value="TRMT11_N"/>
</dbReference>
<reference evidence="18 19" key="1">
    <citation type="journal article" date="2019" name="J. Hered.">
        <title>An Improved Genome Assembly for Drosophila navojoa, the Basal Species in the mojavensis Cluster.</title>
        <authorList>
            <person name="Vanderlinde T."/>
            <person name="Dupim E.G."/>
            <person name="Nazario-Yepiz N.O."/>
            <person name="Carvalho A.B."/>
        </authorList>
    </citation>
    <scope>NUCLEOTIDE SEQUENCE [LARGE SCALE GENOMIC DNA]</scope>
    <source>
        <strain evidence="18">Navoj_Jal97</strain>
        <tissue evidence="18">Whole organism</tissue>
    </source>
</reference>
<comment type="subunit">
    <text evidence="11">Part of the heterodimeric TRMT11-TRM112 methyltransferase complex; this complex forms an active tRNA methyltransferase, where TRMT112 acts as an activator of the catalytic subunit TRMT11.</text>
</comment>
<dbReference type="Pfam" id="PF01170">
    <property type="entry name" value="UPF0020"/>
    <property type="match status" value="1"/>
</dbReference>
<name>A0A484BTQ1_DRONA</name>
<dbReference type="PRINTS" id="PR00507">
    <property type="entry name" value="N12N6MTFRASE"/>
</dbReference>
<evidence type="ECO:0000256" key="7">
    <source>
        <dbReference type="ARBA" id="ARBA00022694"/>
    </source>
</evidence>
<evidence type="ECO:0000256" key="2">
    <source>
        <dbReference type="ARBA" id="ARBA00022490"/>
    </source>
</evidence>
<evidence type="ECO:0000313" key="18">
    <source>
        <dbReference type="EMBL" id="TDG51460.1"/>
    </source>
</evidence>
<dbReference type="GO" id="GO:0008033">
    <property type="term" value="P:tRNA processing"/>
    <property type="evidence" value="ECO:0007669"/>
    <property type="project" value="UniProtKB-UniRule"/>
</dbReference>
<dbReference type="Proteomes" id="UP000295192">
    <property type="component" value="Unassembled WGS sequence"/>
</dbReference>
<evidence type="ECO:0000256" key="1">
    <source>
        <dbReference type="ARBA" id="ARBA00004496"/>
    </source>
</evidence>
<keyword evidence="4 15" id="KW-0489">Methyltransferase</keyword>
<evidence type="ECO:0000256" key="9">
    <source>
        <dbReference type="ARBA" id="ARBA00050985"/>
    </source>
</evidence>
<evidence type="ECO:0000259" key="16">
    <source>
        <dbReference type="Pfam" id="PF01170"/>
    </source>
</evidence>
<keyword evidence="5 15" id="KW-0808">Transferase</keyword>
<keyword evidence="8 15" id="KW-0694">RNA-binding</keyword>
<dbReference type="InterPro" id="IPR002052">
    <property type="entry name" value="DNA_methylase_N6_adenine_CS"/>
</dbReference>
<comment type="subcellular location">
    <subcellularLocation>
        <location evidence="1">Cytoplasm</location>
    </subcellularLocation>
</comment>
<dbReference type="CDD" id="cd02440">
    <property type="entry name" value="AdoMet_MTases"/>
    <property type="match status" value="1"/>
</dbReference>
<comment type="catalytic activity">
    <reaction evidence="9">
        <text>guanosine(10) in tRNA + S-adenosyl-L-methionine = N(2)-methylguanosine(10) in tRNA + S-adenosyl-L-homocysteine + H(+)</text>
        <dbReference type="Rhea" id="RHEA:43128"/>
        <dbReference type="Rhea" id="RHEA-COMP:10355"/>
        <dbReference type="Rhea" id="RHEA-COMP:10357"/>
        <dbReference type="ChEBI" id="CHEBI:15378"/>
        <dbReference type="ChEBI" id="CHEBI:57856"/>
        <dbReference type="ChEBI" id="CHEBI:59789"/>
        <dbReference type="ChEBI" id="CHEBI:74269"/>
        <dbReference type="ChEBI" id="CHEBI:74481"/>
        <dbReference type="EC" id="2.1.1.214"/>
    </reaction>
    <physiologicalReaction direction="left-to-right" evidence="9">
        <dbReference type="Rhea" id="RHEA:43129"/>
    </physiologicalReaction>
</comment>
<dbReference type="GO" id="GO:0160102">
    <property type="term" value="F:tRNA (guanine(10)-N2)-methyltransferase activity"/>
    <property type="evidence" value="ECO:0007669"/>
    <property type="project" value="UniProtKB-EC"/>
</dbReference>
<dbReference type="PROSITE" id="PS51627">
    <property type="entry name" value="SAM_MT_TRM11"/>
    <property type="match status" value="1"/>
</dbReference>
<dbReference type="PANTHER" id="PTHR13370">
    <property type="entry name" value="RNA METHYLASE-RELATED"/>
    <property type="match status" value="1"/>
</dbReference>
<evidence type="ECO:0000256" key="4">
    <source>
        <dbReference type="ARBA" id="ARBA00022603"/>
    </source>
</evidence>
<feature type="domain" description="tRNA (guanine(10)-N(2))-methyltransferase TRMT11 N-terminal" evidence="17">
    <location>
        <begin position="6"/>
        <end position="179"/>
    </location>
</feature>
<dbReference type="Pfam" id="PF25904">
    <property type="entry name" value="Tmrp11_N"/>
    <property type="match status" value="1"/>
</dbReference>
<dbReference type="PIRSF" id="PIRSF017259">
    <property type="entry name" value="tRNA_mtfrase_TRM11"/>
    <property type="match status" value="1"/>
</dbReference>
<evidence type="ECO:0000256" key="15">
    <source>
        <dbReference type="PROSITE-ProRule" id="PRU00959"/>
    </source>
</evidence>